<protein>
    <recommendedName>
        <fullName evidence="1">DUF7671 domain-containing protein</fullName>
    </recommendedName>
</protein>
<sequence length="106" mass="12248">MADKYDVLRFIGVPVEQDSSGNYQIKRDANHDFKLHEWRIGKHTKGKYRQVGQVFLTENQMRVAIVASFKVSFKKRHQYTPMSRFLSDDVAPEVVTEASTKLSGEK</sequence>
<dbReference type="Proteomes" id="UP000313312">
    <property type="component" value="Unassembled WGS sequence"/>
</dbReference>
<dbReference type="Pfam" id="PF24710">
    <property type="entry name" value="DUF7671"/>
    <property type="match status" value="1"/>
</dbReference>
<dbReference type="EMBL" id="QFCR01000018">
    <property type="protein sequence ID" value="TNK90096.1"/>
    <property type="molecule type" value="Genomic_DNA"/>
</dbReference>
<evidence type="ECO:0000313" key="2">
    <source>
        <dbReference type="EMBL" id="TNK90096.1"/>
    </source>
</evidence>
<evidence type="ECO:0000259" key="1">
    <source>
        <dbReference type="Pfam" id="PF24710"/>
    </source>
</evidence>
<evidence type="ECO:0000313" key="3">
    <source>
        <dbReference type="Proteomes" id="UP000313312"/>
    </source>
</evidence>
<proteinExistence type="predicted"/>
<name>A0A5C4TI01_FRUSA</name>
<comment type="caution">
    <text evidence="2">The sequence shown here is derived from an EMBL/GenBank/DDBJ whole genome shotgun (WGS) entry which is preliminary data.</text>
</comment>
<accession>A0A5C4TI01</accession>
<dbReference type="AlphaFoldDB" id="A0A5C4TI01"/>
<feature type="domain" description="DUF7671" evidence="1">
    <location>
        <begin position="3"/>
        <end position="98"/>
    </location>
</feature>
<reference evidence="2 3" key="1">
    <citation type="submission" date="2018-05" db="EMBL/GenBank/DDBJ databases">
        <title>Lactobacillus sanfranciscensis Ah4 draft denome sequence.</title>
        <authorList>
            <person name="Zhang G."/>
        </authorList>
    </citation>
    <scope>NUCLEOTIDE SEQUENCE [LARGE SCALE GENOMIC DNA]</scope>
    <source>
        <strain evidence="2 3">Ah4</strain>
    </source>
</reference>
<dbReference type="InterPro" id="IPR056088">
    <property type="entry name" value="DUF7671"/>
</dbReference>
<gene>
    <name evidence="2" type="ORF">DID87_05490</name>
</gene>
<dbReference type="RefSeq" id="WP_103428964.1">
    <property type="nucleotide sequence ID" value="NZ_CAUOSB010000001.1"/>
</dbReference>
<organism evidence="2 3">
    <name type="scientific">Fructilactobacillus sanfranciscensis</name>
    <name type="common">Lactobacillus sanfranciscensis</name>
    <dbReference type="NCBI Taxonomy" id="1625"/>
    <lineage>
        <taxon>Bacteria</taxon>
        <taxon>Bacillati</taxon>
        <taxon>Bacillota</taxon>
        <taxon>Bacilli</taxon>
        <taxon>Lactobacillales</taxon>
        <taxon>Lactobacillaceae</taxon>
        <taxon>Fructilactobacillus</taxon>
    </lineage>
</organism>